<feature type="compositionally biased region" description="Basic and acidic residues" evidence="2">
    <location>
        <begin position="265"/>
        <end position="282"/>
    </location>
</feature>
<proteinExistence type="predicted"/>
<dbReference type="InterPro" id="IPR039659">
    <property type="entry name" value="SPT5"/>
</dbReference>
<keyword evidence="5" id="KW-1185">Reference proteome</keyword>
<sequence>MAGKGKGTAADYLSGKRTRDGGPKTVFRSDYLFSSRDVEDSRNGVFLKNYFGQDLGAQAGPKAPGIPVFPKNEERYEENQDKFLEEHYKHCMLILIPSRVSEVPHLFTVRSKYGGVSVGSWARVKRGKYMGDLAQVVNVNEFQRKATVKLLPRIDLQAMAIKYSGGDTGYQYTSPAPRLITSSELKYHTSFFFLKSVTFFGSGFFIHLSHILCSAYRLRVRHSLDPETGDLYEVFDGMKLKDGYVFKKLSLDSLNFSSKPSEAELKKFSPGKEQEESNDLNKKQTTNNNQVPEGLSSSDMENTFEIPDLVNLGGKAFGRENDASEARFVEKLRSGAKELSDLMEEAATRCLGRASVENQLRCAIEELQSCKERVSAAEAERDTLRDRLKLDRKKILAIFRRILDTNFDLFPRLKEDVRIWCANI</sequence>
<feature type="region of interest" description="Disordered" evidence="2">
    <location>
        <begin position="265"/>
        <end position="300"/>
    </location>
</feature>
<evidence type="ECO:0000313" key="5">
    <source>
        <dbReference type="Proteomes" id="UP000235145"/>
    </source>
</evidence>
<dbReference type="Pfam" id="PF23042">
    <property type="entry name" value="KOW1_SPT5"/>
    <property type="match status" value="1"/>
</dbReference>
<dbReference type="GO" id="GO:0006368">
    <property type="term" value="P:transcription elongation by RNA polymerase II"/>
    <property type="evidence" value="ECO:0000318"/>
    <property type="project" value="GO_Central"/>
</dbReference>
<feature type="compositionally biased region" description="Polar residues" evidence="2">
    <location>
        <begin position="283"/>
        <end position="300"/>
    </location>
</feature>
<dbReference type="PANTHER" id="PTHR11125">
    <property type="entry name" value="SUPPRESSOR OF TY 5"/>
    <property type="match status" value="1"/>
</dbReference>
<evidence type="ECO:0000256" key="2">
    <source>
        <dbReference type="SAM" id="MobiDB-lite"/>
    </source>
</evidence>
<feature type="domain" description="Spt5 KOW" evidence="3">
    <location>
        <begin position="117"/>
        <end position="182"/>
    </location>
</feature>
<evidence type="ECO:0000313" key="4">
    <source>
        <dbReference type="EMBL" id="KAJ0222772.1"/>
    </source>
</evidence>
<dbReference type="GO" id="GO:0003729">
    <property type="term" value="F:mRNA binding"/>
    <property type="evidence" value="ECO:0000318"/>
    <property type="project" value="GO_Central"/>
</dbReference>
<gene>
    <name evidence="4" type="ORF">LSAT_V11C200091600</name>
</gene>
<dbReference type="Gramene" id="rna-gnl|WGS:NBSK|LSAT_2X113220_mrna">
    <property type="protein sequence ID" value="cds-PLY73141.1"/>
    <property type="gene ID" value="gene-LSAT_2X113220"/>
</dbReference>
<dbReference type="InterPro" id="IPR041973">
    <property type="entry name" value="KOW_Spt5_1"/>
</dbReference>
<dbReference type="Proteomes" id="UP000235145">
    <property type="component" value="Unassembled WGS sequence"/>
</dbReference>
<keyword evidence="1" id="KW-0175">Coiled coil</keyword>
<evidence type="ECO:0000259" key="3">
    <source>
        <dbReference type="Pfam" id="PF23042"/>
    </source>
</evidence>
<protein>
    <recommendedName>
        <fullName evidence="3">Spt5 KOW domain-containing protein</fullName>
    </recommendedName>
</protein>
<dbReference type="GO" id="GO:0032044">
    <property type="term" value="C:DSIF complex"/>
    <property type="evidence" value="ECO:0000318"/>
    <property type="project" value="GO_Central"/>
</dbReference>
<comment type="caution">
    <text evidence="4">The sequence shown here is derived from an EMBL/GenBank/DDBJ whole genome shotgun (WGS) entry which is preliminary data.</text>
</comment>
<dbReference type="GO" id="GO:0006357">
    <property type="term" value="P:regulation of transcription by RNA polymerase II"/>
    <property type="evidence" value="ECO:0007669"/>
    <property type="project" value="InterPro"/>
</dbReference>
<dbReference type="CDD" id="cd06081">
    <property type="entry name" value="KOW_Spt5_1"/>
    <property type="match status" value="1"/>
</dbReference>
<reference evidence="4 5" key="1">
    <citation type="journal article" date="2017" name="Nat. Commun.">
        <title>Genome assembly with in vitro proximity ligation data and whole-genome triplication in lettuce.</title>
        <authorList>
            <person name="Reyes-Chin-Wo S."/>
            <person name="Wang Z."/>
            <person name="Yang X."/>
            <person name="Kozik A."/>
            <person name="Arikit S."/>
            <person name="Song C."/>
            <person name="Xia L."/>
            <person name="Froenicke L."/>
            <person name="Lavelle D.O."/>
            <person name="Truco M.J."/>
            <person name="Xia R."/>
            <person name="Zhu S."/>
            <person name="Xu C."/>
            <person name="Xu H."/>
            <person name="Xu X."/>
            <person name="Cox K."/>
            <person name="Korf I."/>
            <person name="Meyers B.C."/>
            <person name="Michelmore R.W."/>
        </authorList>
    </citation>
    <scope>NUCLEOTIDE SEQUENCE [LARGE SCALE GENOMIC DNA]</scope>
    <source>
        <strain evidence="5">cv. Salinas</strain>
        <tissue evidence="4">Seedlings</tissue>
    </source>
</reference>
<name>A0A9R1W9Z6_LACSA</name>
<dbReference type="GO" id="GO:0032784">
    <property type="term" value="P:regulation of DNA-templated transcription elongation"/>
    <property type="evidence" value="ECO:0007669"/>
    <property type="project" value="InterPro"/>
</dbReference>
<dbReference type="PANTHER" id="PTHR11125:SF8">
    <property type="entry name" value="PROTEIN RNA-DIRECTED DNA METHYLATION 3"/>
    <property type="match status" value="1"/>
</dbReference>
<accession>A0A9R1W9Z6</accession>
<dbReference type="AlphaFoldDB" id="A0A9R1W9Z6"/>
<evidence type="ECO:0000256" key="1">
    <source>
        <dbReference type="SAM" id="Coils"/>
    </source>
</evidence>
<organism evidence="4 5">
    <name type="scientific">Lactuca sativa</name>
    <name type="common">Garden lettuce</name>
    <dbReference type="NCBI Taxonomy" id="4236"/>
    <lineage>
        <taxon>Eukaryota</taxon>
        <taxon>Viridiplantae</taxon>
        <taxon>Streptophyta</taxon>
        <taxon>Embryophyta</taxon>
        <taxon>Tracheophyta</taxon>
        <taxon>Spermatophyta</taxon>
        <taxon>Magnoliopsida</taxon>
        <taxon>eudicotyledons</taxon>
        <taxon>Gunneridae</taxon>
        <taxon>Pentapetalae</taxon>
        <taxon>asterids</taxon>
        <taxon>campanulids</taxon>
        <taxon>Asterales</taxon>
        <taxon>Asteraceae</taxon>
        <taxon>Cichorioideae</taxon>
        <taxon>Cichorieae</taxon>
        <taxon>Lactucinae</taxon>
        <taxon>Lactuca</taxon>
    </lineage>
</organism>
<feature type="coiled-coil region" evidence="1">
    <location>
        <begin position="329"/>
        <end position="394"/>
    </location>
</feature>
<dbReference type="EMBL" id="NBSK02000002">
    <property type="protein sequence ID" value="KAJ0222772.1"/>
    <property type="molecule type" value="Genomic_DNA"/>
</dbReference>